<organism evidence="7 8">
    <name type="scientific">Sphagnum jensenii</name>
    <dbReference type="NCBI Taxonomy" id="128206"/>
    <lineage>
        <taxon>Eukaryota</taxon>
        <taxon>Viridiplantae</taxon>
        <taxon>Streptophyta</taxon>
        <taxon>Embryophyta</taxon>
        <taxon>Bryophyta</taxon>
        <taxon>Sphagnophytina</taxon>
        <taxon>Sphagnopsida</taxon>
        <taxon>Sphagnales</taxon>
        <taxon>Sphagnaceae</taxon>
        <taxon>Sphagnum</taxon>
    </lineage>
</organism>
<dbReference type="PANTHER" id="PTHR46475">
    <property type="entry name" value="REGULATORY PROTEIN NPR3"/>
    <property type="match status" value="1"/>
</dbReference>
<evidence type="ECO:0000256" key="3">
    <source>
        <dbReference type="ARBA" id="ARBA00044947"/>
    </source>
</evidence>
<evidence type="ECO:0000259" key="6">
    <source>
        <dbReference type="PROSITE" id="PS50097"/>
    </source>
</evidence>
<proteinExistence type="inferred from homology"/>
<dbReference type="Gene3D" id="1.25.40.20">
    <property type="entry name" value="Ankyrin repeat-containing domain"/>
    <property type="match status" value="1"/>
</dbReference>
<feature type="repeat" description="ANK" evidence="4">
    <location>
        <begin position="335"/>
        <end position="367"/>
    </location>
</feature>
<reference evidence="7" key="1">
    <citation type="submission" date="2024-02" db="EMBL/GenBank/DDBJ databases">
        <authorList>
            <consortium name="ELIXIR-Norway"/>
            <consortium name="Elixir Norway"/>
        </authorList>
    </citation>
    <scope>NUCLEOTIDE SEQUENCE</scope>
</reference>
<keyword evidence="8" id="KW-1185">Reference proteome</keyword>
<dbReference type="SUPFAM" id="SSF48403">
    <property type="entry name" value="Ankyrin repeat"/>
    <property type="match status" value="1"/>
</dbReference>
<dbReference type="Pfam" id="PF00651">
    <property type="entry name" value="BTB"/>
    <property type="match status" value="1"/>
</dbReference>
<feature type="domain" description="BTB" evidence="6">
    <location>
        <begin position="62"/>
        <end position="142"/>
    </location>
</feature>
<accession>A0ABP0X7F6</accession>
<gene>
    <name evidence="7" type="ORF">CSSPJE1EN1_LOCUS18998</name>
</gene>
<feature type="region of interest" description="Disordered" evidence="5">
    <location>
        <begin position="1"/>
        <end position="41"/>
    </location>
</feature>
<name>A0ABP0X7F6_9BRYO</name>
<evidence type="ECO:0000256" key="4">
    <source>
        <dbReference type="PROSITE-ProRule" id="PRU00023"/>
    </source>
</evidence>
<dbReference type="PANTHER" id="PTHR46475:SF1">
    <property type="entry name" value="REGULATORY PROTEIN NPR2"/>
    <property type="match status" value="1"/>
</dbReference>
<dbReference type="InterPro" id="IPR011333">
    <property type="entry name" value="SKP1/BTB/POZ_sf"/>
</dbReference>
<dbReference type="EMBL" id="OZ020100">
    <property type="protein sequence ID" value="CAK9273520.1"/>
    <property type="molecule type" value="Genomic_DNA"/>
</dbReference>
<dbReference type="InterPro" id="IPR021094">
    <property type="entry name" value="NPR1/NIM1-like_C"/>
</dbReference>
<dbReference type="PROSITE" id="PS51257">
    <property type="entry name" value="PROKAR_LIPOPROTEIN"/>
    <property type="match status" value="1"/>
</dbReference>
<dbReference type="InterPro" id="IPR000210">
    <property type="entry name" value="BTB/POZ_dom"/>
</dbReference>
<evidence type="ECO:0000256" key="5">
    <source>
        <dbReference type="SAM" id="MobiDB-lite"/>
    </source>
</evidence>
<protein>
    <recommendedName>
        <fullName evidence="6">BTB domain-containing protein</fullName>
    </recommendedName>
</protein>
<sequence>MARLQFSPASPASQMSGSNSTVWSGCKRGRGEGGGGEGEGGAEKLVSDIESLLHRSPDESFSDVSIYVEGKRVHAHRCILAVRCPYFRSFFSAAAAAKERERREDNTAAAATASVMEVKLETVMRGEKVGYEAFMAVMSYVYGSGTKEFAFCVSCFDSSCPHVTCRPAIEFVLEILRASSVLEISDLKAAAQQHLVNLVTYAQVDEVLLILAVAETHQVAQLYTVCLQVIASSDLDTLTLEKELSRFAMGEVMDQRLKLGLPGSAMDSLQLKQCRRIYRALDLDDVELVQMLLMEERTTINCTYGLHYAAMYCDPKIMADLLKLEIADTNVRNQRGFTVLHVAALRREPQTIGALLAKGAHVRDVTPDGRTALQISRRLGKKTDGDVDDEYNKDRLSIDILEQAGKKFACSKPTADVLSVTLSSEKELHESLSYLENRVSLGRLLFPQQLKIVLGISQLESIPEFCGLDNRSSPSGVTSGSRQKKHTVDLNEMPARTQAGDETKTTMNEAMLERFLALRRTVELGHKIFPNCSRVIDTYVVDDEVLDLSEKAVSEEQVKKKRRFAELNFTLAEAFLRDMGEIDKQTTSGEHSIPMSSTSSTSSTITECVGSLINKL</sequence>
<dbReference type="InterPro" id="IPR002110">
    <property type="entry name" value="Ankyrin_rpt"/>
</dbReference>
<evidence type="ECO:0000256" key="2">
    <source>
        <dbReference type="ARBA" id="ARBA00022821"/>
    </source>
</evidence>
<feature type="compositionally biased region" description="Polar residues" evidence="5">
    <location>
        <begin position="7"/>
        <end position="23"/>
    </location>
</feature>
<evidence type="ECO:0000313" key="8">
    <source>
        <dbReference type="Proteomes" id="UP001497444"/>
    </source>
</evidence>
<dbReference type="PROSITE" id="PS50088">
    <property type="entry name" value="ANK_REPEAT"/>
    <property type="match status" value="1"/>
</dbReference>
<dbReference type="Pfam" id="PF12796">
    <property type="entry name" value="Ank_2"/>
    <property type="match status" value="1"/>
</dbReference>
<dbReference type="Pfam" id="PF12313">
    <property type="entry name" value="NPR1_like_C"/>
    <property type="match status" value="1"/>
</dbReference>
<evidence type="ECO:0000256" key="1">
    <source>
        <dbReference type="ARBA" id="ARBA00004906"/>
    </source>
</evidence>
<comment type="pathway">
    <text evidence="1">Protein modification; protein ubiquitination.</text>
</comment>
<evidence type="ECO:0000313" key="7">
    <source>
        <dbReference type="EMBL" id="CAK9273520.1"/>
    </source>
</evidence>
<comment type="similarity">
    <text evidence="3">Belongs to the plant 'ANKYRIN-BTB/POZ' family. 'NPR1-like' subfamily.</text>
</comment>
<dbReference type="InterPro" id="IPR044292">
    <property type="entry name" value="NPR"/>
</dbReference>
<keyword evidence="4" id="KW-0040">ANK repeat</keyword>
<dbReference type="SMART" id="SM00225">
    <property type="entry name" value="BTB"/>
    <property type="match status" value="1"/>
</dbReference>
<dbReference type="Proteomes" id="UP001497444">
    <property type="component" value="Chromosome 5"/>
</dbReference>
<dbReference type="SUPFAM" id="SSF54695">
    <property type="entry name" value="POZ domain"/>
    <property type="match status" value="1"/>
</dbReference>
<dbReference type="InterPro" id="IPR036770">
    <property type="entry name" value="Ankyrin_rpt-contain_sf"/>
</dbReference>
<dbReference type="Gene3D" id="3.30.710.10">
    <property type="entry name" value="Potassium Channel Kv1.1, Chain A"/>
    <property type="match status" value="1"/>
</dbReference>
<dbReference type="PROSITE" id="PS50097">
    <property type="entry name" value="BTB"/>
    <property type="match status" value="1"/>
</dbReference>
<keyword evidence="2" id="KW-0611">Plant defense</keyword>
<dbReference type="PROSITE" id="PS50297">
    <property type="entry name" value="ANK_REP_REGION"/>
    <property type="match status" value="1"/>
</dbReference>